<dbReference type="NCBIfam" id="TIGR00368">
    <property type="entry name" value="YifB family Mg chelatase-like AAA ATPase"/>
    <property type="match status" value="1"/>
</dbReference>
<evidence type="ECO:0000313" key="2">
    <source>
        <dbReference type="EMBL" id="PWK52814.1"/>
    </source>
</evidence>
<comment type="caution">
    <text evidence="2">The sequence shown here is derived from an EMBL/GenBank/DDBJ whole genome shotgun (WGS) entry which is preliminary data.</text>
</comment>
<accession>A0A316FVK2</accession>
<sequence>MNLSNIYSRAGVGIEAPLVTIETHLSNGLPGLSIVGLPEAAVRESKDRVRSALMNANLEFPSRRTTINLAPADLPKDGCRFDLPIALGILSASGQIPQAKLDNYEFIGELALSGELRPIYGVLPVALEAKRAGRTLVLPRKNAEEAALAGGEQLVADHLLDVVSHLIGQQTMNFNEPVSQAVVSPDAPDLSDVKGQYAAKRALEIAAGGKHNLLFIGPPGTGKTMLASRLSGILPELTDDEAVDCAAIASISGKSMHPGNWKLRPFRVPHHTASAVALIGGGSNPRPGEVSLAHHGVLFLDELPEFVKNHIK</sequence>
<dbReference type="InterPro" id="IPR004482">
    <property type="entry name" value="Mg_chelat-rel"/>
</dbReference>
<dbReference type="Pfam" id="PF13541">
    <property type="entry name" value="ChlI"/>
    <property type="match status" value="1"/>
</dbReference>
<dbReference type="SUPFAM" id="SSF52540">
    <property type="entry name" value="P-loop containing nucleoside triphosphate hydrolases"/>
    <property type="match status" value="1"/>
</dbReference>
<dbReference type="AlphaFoldDB" id="A0A316FVK2"/>
<dbReference type="InterPro" id="IPR000523">
    <property type="entry name" value="Mg_chelatse_chII-like_cat_dom"/>
</dbReference>
<dbReference type="Proteomes" id="UP000245790">
    <property type="component" value="Unassembled WGS sequence"/>
</dbReference>
<dbReference type="Pfam" id="PF01078">
    <property type="entry name" value="Mg_chelatase"/>
    <property type="match status" value="1"/>
</dbReference>
<organism evidence="2 3">
    <name type="scientific">Pleionea mediterranea</name>
    <dbReference type="NCBI Taxonomy" id="523701"/>
    <lineage>
        <taxon>Bacteria</taxon>
        <taxon>Pseudomonadati</taxon>
        <taxon>Pseudomonadota</taxon>
        <taxon>Gammaproteobacteria</taxon>
        <taxon>Oceanospirillales</taxon>
        <taxon>Pleioneaceae</taxon>
        <taxon>Pleionea</taxon>
    </lineage>
</organism>
<name>A0A316FVK2_9GAMM</name>
<dbReference type="PANTHER" id="PTHR32039">
    <property type="entry name" value="MAGNESIUM-CHELATASE SUBUNIT CHLI"/>
    <property type="match status" value="1"/>
</dbReference>
<feature type="domain" description="Magnesium chelatase ChlI-like catalytic" evidence="1">
    <location>
        <begin position="189"/>
        <end position="310"/>
    </location>
</feature>
<dbReference type="InterPro" id="IPR027417">
    <property type="entry name" value="P-loop_NTPase"/>
</dbReference>
<reference evidence="2 3" key="1">
    <citation type="submission" date="2018-05" db="EMBL/GenBank/DDBJ databases">
        <title>Genomic Encyclopedia of Type Strains, Phase IV (KMG-IV): sequencing the most valuable type-strain genomes for metagenomic binning, comparative biology and taxonomic classification.</title>
        <authorList>
            <person name="Goeker M."/>
        </authorList>
    </citation>
    <scope>NUCLEOTIDE SEQUENCE [LARGE SCALE GENOMIC DNA]</scope>
    <source>
        <strain evidence="2 3">DSM 25350</strain>
    </source>
</reference>
<dbReference type="OrthoDB" id="9813147at2"/>
<dbReference type="GO" id="GO:0005524">
    <property type="term" value="F:ATP binding"/>
    <property type="evidence" value="ECO:0007669"/>
    <property type="project" value="InterPro"/>
</dbReference>
<evidence type="ECO:0000313" key="3">
    <source>
        <dbReference type="Proteomes" id="UP000245790"/>
    </source>
</evidence>
<dbReference type="PANTHER" id="PTHR32039:SF7">
    <property type="entry name" value="COMPETENCE PROTEIN COMM"/>
    <property type="match status" value="1"/>
</dbReference>
<dbReference type="Gene3D" id="3.40.50.300">
    <property type="entry name" value="P-loop containing nucleotide triphosphate hydrolases"/>
    <property type="match status" value="1"/>
</dbReference>
<evidence type="ECO:0000259" key="1">
    <source>
        <dbReference type="Pfam" id="PF01078"/>
    </source>
</evidence>
<protein>
    <submittedName>
        <fullName evidence="2">Mg chelatase-like protein</fullName>
    </submittedName>
</protein>
<proteinExistence type="predicted"/>
<dbReference type="InterPro" id="IPR014721">
    <property type="entry name" value="Ribsml_uS5_D2-typ_fold_subgr"/>
</dbReference>
<dbReference type="InterPro" id="IPR020568">
    <property type="entry name" value="Ribosomal_Su5_D2-typ_SF"/>
</dbReference>
<gene>
    <name evidence="2" type="ORF">C8D97_10432</name>
</gene>
<dbReference type="EMBL" id="QGGU01000004">
    <property type="protein sequence ID" value="PWK52814.1"/>
    <property type="molecule type" value="Genomic_DNA"/>
</dbReference>
<dbReference type="InterPro" id="IPR045006">
    <property type="entry name" value="CHLI-like"/>
</dbReference>
<dbReference type="Gene3D" id="3.30.230.10">
    <property type="match status" value="1"/>
</dbReference>
<dbReference type="RefSeq" id="WP_109762803.1">
    <property type="nucleotide sequence ID" value="NZ_QGGU01000004.1"/>
</dbReference>
<dbReference type="SUPFAM" id="SSF54211">
    <property type="entry name" value="Ribosomal protein S5 domain 2-like"/>
    <property type="match status" value="1"/>
</dbReference>
<keyword evidence="3" id="KW-1185">Reference proteome</keyword>